<reference evidence="2" key="1">
    <citation type="submission" date="2020-09" db="EMBL/GenBank/DDBJ databases">
        <title>Genome-Enabled Discovery of Anthraquinone Biosynthesis in Senna tora.</title>
        <authorList>
            <person name="Kang S.-H."/>
            <person name="Pandey R.P."/>
            <person name="Lee C.-M."/>
            <person name="Sim J.-S."/>
            <person name="Jeong J.-T."/>
            <person name="Choi B.-S."/>
            <person name="Jung M."/>
            <person name="Ginzburg D."/>
            <person name="Zhao K."/>
            <person name="Won S.Y."/>
            <person name="Oh T.-J."/>
            <person name="Yu Y."/>
            <person name="Kim N.-H."/>
            <person name="Lee O.R."/>
            <person name="Lee T.-H."/>
            <person name="Bashyal P."/>
            <person name="Kim T.-S."/>
            <person name="Lee W.-H."/>
            <person name="Kawkins C."/>
            <person name="Kim C.-K."/>
            <person name="Kim J.S."/>
            <person name="Ahn B.O."/>
            <person name="Rhee S.Y."/>
            <person name="Sohng J.K."/>
        </authorList>
    </citation>
    <scope>NUCLEOTIDE SEQUENCE</scope>
    <source>
        <tissue evidence="2">Leaf</tissue>
    </source>
</reference>
<sequence>MFIRGQGSNGTSPSSSATVSSSSKSMKSSSPQSSFSSIIAPSLSALSNLVMNVSSTPRSPVWIEILTRVHTLGTFPHKRSMRSKLNPSRAKP</sequence>
<feature type="compositionally biased region" description="Low complexity" evidence="1">
    <location>
        <begin position="9"/>
        <end position="35"/>
    </location>
</feature>
<comment type="caution">
    <text evidence="2">The sequence shown here is derived from an EMBL/GenBank/DDBJ whole genome shotgun (WGS) entry which is preliminary data.</text>
</comment>
<proteinExistence type="predicted"/>
<name>A0A835C9P9_9FABA</name>
<feature type="region of interest" description="Disordered" evidence="1">
    <location>
        <begin position="73"/>
        <end position="92"/>
    </location>
</feature>
<organism evidence="2 3">
    <name type="scientific">Senna tora</name>
    <dbReference type="NCBI Taxonomy" id="362788"/>
    <lineage>
        <taxon>Eukaryota</taxon>
        <taxon>Viridiplantae</taxon>
        <taxon>Streptophyta</taxon>
        <taxon>Embryophyta</taxon>
        <taxon>Tracheophyta</taxon>
        <taxon>Spermatophyta</taxon>
        <taxon>Magnoliopsida</taxon>
        <taxon>eudicotyledons</taxon>
        <taxon>Gunneridae</taxon>
        <taxon>Pentapetalae</taxon>
        <taxon>rosids</taxon>
        <taxon>fabids</taxon>
        <taxon>Fabales</taxon>
        <taxon>Fabaceae</taxon>
        <taxon>Caesalpinioideae</taxon>
        <taxon>Cassia clade</taxon>
        <taxon>Senna</taxon>
    </lineage>
</organism>
<dbReference type="AlphaFoldDB" id="A0A835C9P9"/>
<dbReference type="Proteomes" id="UP000634136">
    <property type="component" value="Unassembled WGS sequence"/>
</dbReference>
<dbReference type="EMBL" id="JAAIUW010000004">
    <property type="protein sequence ID" value="KAF7835796.1"/>
    <property type="molecule type" value="Genomic_DNA"/>
</dbReference>
<evidence type="ECO:0000256" key="1">
    <source>
        <dbReference type="SAM" id="MobiDB-lite"/>
    </source>
</evidence>
<keyword evidence="3" id="KW-1185">Reference proteome</keyword>
<protein>
    <submittedName>
        <fullName evidence="2">Uncharacterized protein</fullName>
    </submittedName>
</protein>
<evidence type="ECO:0000313" key="3">
    <source>
        <dbReference type="Proteomes" id="UP000634136"/>
    </source>
</evidence>
<feature type="region of interest" description="Disordered" evidence="1">
    <location>
        <begin position="1"/>
        <end position="35"/>
    </location>
</feature>
<evidence type="ECO:0000313" key="2">
    <source>
        <dbReference type="EMBL" id="KAF7835796.1"/>
    </source>
</evidence>
<gene>
    <name evidence="2" type="ORF">G2W53_010655</name>
</gene>
<accession>A0A835C9P9</accession>